<dbReference type="InterPro" id="IPR003593">
    <property type="entry name" value="AAA+_ATPase"/>
</dbReference>
<dbReference type="SMART" id="SM00382">
    <property type="entry name" value="AAA"/>
    <property type="match status" value="1"/>
</dbReference>
<dbReference type="GO" id="GO:0019941">
    <property type="term" value="P:modification-dependent protein catabolic process"/>
    <property type="evidence" value="ECO:0007669"/>
    <property type="project" value="InterPro"/>
</dbReference>
<dbReference type="GO" id="GO:0010498">
    <property type="term" value="P:proteasomal protein catabolic process"/>
    <property type="evidence" value="ECO:0007669"/>
    <property type="project" value="InterPro"/>
</dbReference>
<feature type="domain" description="AAA+ ATPase" evidence="6">
    <location>
        <begin position="131"/>
        <end position="272"/>
    </location>
</feature>
<dbReference type="Pfam" id="PF00004">
    <property type="entry name" value="AAA"/>
    <property type="match status" value="1"/>
</dbReference>
<keyword evidence="7" id="KW-0647">Proteasome</keyword>
<dbReference type="PANTHER" id="PTHR23077">
    <property type="entry name" value="AAA-FAMILY ATPASE"/>
    <property type="match status" value="1"/>
</dbReference>
<gene>
    <name evidence="7" type="primary">arc</name>
    <name evidence="7" type="ORF">G7070_16280</name>
</gene>
<evidence type="ECO:0000313" key="8">
    <source>
        <dbReference type="Proteomes" id="UP000501058"/>
    </source>
</evidence>
<dbReference type="InterPro" id="IPR027417">
    <property type="entry name" value="P-loop_NTPase"/>
</dbReference>
<comment type="similarity">
    <text evidence="5">Belongs to the AAA ATPase family.</text>
</comment>
<protein>
    <submittedName>
        <fullName evidence="7">Proteasome ATPase</fullName>
    </submittedName>
</protein>
<name>A0A6G7YA99_9ACTN</name>
<dbReference type="NCBIfam" id="TIGR03689">
    <property type="entry name" value="pup_AAA"/>
    <property type="match status" value="1"/>
</dbReference>
<dbReference type="GO" id="GO:0005524">
    <property type="term" value="F:ATP binding"/>
    <property type="evidence" value="ECO:0007669"/>
    <property type="project" value="UniProtKB-KW"/>
</dbReference>
<dbReference type="Proteomes" id="UP000501058">
    <property type="component" value="Chromosome"/>
</dbReference>
<dbReference type="Gene3D" id="2.40.50.140">
    <property type="entry name" value="Nucleic acid-binding proteins"/>
    <property type="match status" value="1"/>
</dbReference>
<evidence type="ECO:0000256" key="3">
    <source>
        <dbReference type="ARBA" id="ARBA00022840"/>
    </source>
</evidence>
<dbReference type="Gene3D" id="3.40.50.300">
    <property type="entry name" value="P-loop containing nucleotide triphosphate hydrolases"/>
    <property type="match status" value="1"/>
</dbReference>
<dbReference type="SUPFAM" id="SSF52540">
    <property type="entry name" value="P-loop containing nucleoside triphosphate hydrolases"/>
    <property type="match status" value="1"/>
</dbReference>
<dbReference type="InterPro" id="IPR032501">
    <property type="entry name" value="Prot_ATP_ID_OB_2nd"/>
</dbReference>
<dbReference type="AlphaFoldDB" id="A0A6G7YA99"/>
<dbReference type="PROSITE" id="PS00674">
    <property type="entry name" value="AAA"/>
    <property type="match status" value="1"/>
</dbReference>
<evidence type="ECO:0000256" key="1">
    <source>
        <dbReference type="ARBA" id="ARBA00022737"/>
    </source>
</evidence>
<evidence type="ECO:0000256" key="2">
    <source>
        <dbReference type="ARBA" id="ARBA00022741"/>
    </source>
</evidence>
<dbReference type="Gene3D" id="1.10.8.60">
    <property type="match status" value="1"/>
</dbReference>
<dbReference type="InterPro" id="IPR022482">
    <property type="entry name" value="Proteasome_ATPase"/>
</dbReference>
<dbReference type="PANTHER" id="PTHR23077:SF144">
    <property type="entry name" value="PROTEASOME-ASSOCIATED ATPASE"/>
    <property type="match status" value="1"/>
</dbReference>
<keyword evidence="3 5" id="KW-0067">ATP-binding</keyword>
<keyword evidence="2 5" id="KW-0547">Nucleotide-binding</keyword>
<evidence type="ECO:0000256" key="5">
    <source>
        <dbReference type="RuleBase" id="RU003651"/>
    </source>
</evidence>
<dbReference type="GO" id="GO:0016887">
    <property type="term" value="F:ATP hydrolysis activity"/>
    <property type="evidence" value="ECO:0007669"/>
    <property type="project" value="InterPro"/>
</dbReference>
<dbReference type="InterPro" id="IPR012340">
    <property type="entry name" value="NA-bd_OB-fold"/>
</dbReference>
<dbReference type="InterPro" id="IPR003959">
    <property type="entry name" value="ATPase_AAA_core"/>
</dbReference>
<keyword evidence="1" id="KW-0677">Repeat</keyword>
<dbReference type="RefSeq" id="WP_166234605.1">
    <property type="nucleotide sequence ID" value="NZ_CP049865.1"/>
</dbReference>
<reference evidence="7 8" key="1">
    <citation type="submission" date="2020-03" db="EMBL/GenBank/DDBJ databases">
        <title>Propioniciclava sp. nov., isolated from Hydrophilus acuminatus.</title>
        <authorList>
            <person name="Hyun D.-W."/>
            <person name="Bae J.-W."/>
        </authorList>
    </citation>
    <scope>NUCLEOTIDE SEQUENCE [LARGE SCALE GENOMIC DNA]</scope>
    <source>
        <strain evidence="7 8">HDW11</strain>
    </source>
</reference>
<dbReference type="GO" id="GO:0000502">
    <property type="term" value="C:proteasome complex"/>
    <property type="evidence" value="ECO:0007669"/>
    <property type="project" value="UniProtKB-KW"/>
</dbReference>
<dbReference type="InterPro" id="IPR050168">
    <property type="entry name" value="AAA_ATPase_domain"/>
</dbReference>
<proteinExistence type="inferred from homology"/>
<dbReference type="EMBL" id="CP049865">
    <property type="protein sequence ID" value="QIK73537.1"/>
    <property type="molecule type" value="Genomic_DNA"/>
</dbReference>
<accession>A0A6G7YA99</accession>
<dbReference type="KEGG" id="prv:G7070_16280"/>
<evidence type="ECO:0000256" key="4">
    <source>
        <dbReference type="ARBA" id="ARBA00023054"/>
    </source>
</evidence>
<dbReference type="FunFam" id="3.40.50.300:FF:000018">
    <property type="entry name" value="Cell division control 48"/>
    <property type="match status" value="1"/>
</dbReference>
<organism evidence="7 8">
    <name type="scientific">Propioniciclava coleopterorum</name>
    <dbReference type="NCBI Taxonomy" id="2714937"/>
    <lineage>
        <taxon>Bacteria</taxon>
        <taxon>Bacillati</taxon>
        <taxon>Actinomycetota</taxon>
        <taxon>Actinomycetes</taxon>
        <taxon>Propionibacteriales</taxon>
        <taxon>Propionibacteriaceae</taxon>
        <taxon>Propioniciclava</taxon>
    </lineage>
</organism>
<evidence type="ECO:0000259" key="6">
    <source>
        <dbReference type="SMART" id="SM00382"/>
    </source>
</evidence>
<sequence>MGDRVLVNEALVVVGPAGRRAAGELMHLRERLGERAALVTAANDEEVVVELADGLAGEPLEIGQSLLGDHRALLAWATVPRSDVAELVLDEVPDVTWADIGGLTEQIQQIRDAVELPFTHRGLYRDFELEPPKGVLLYGPPGCGKTMIAKAVANAAGSSFLNVKGPELLNKYVGETERQIRQTFARARAEAEAGRPVIVFFDEMDSLFRTRGSGVSSDVESTIVPQLLAELDGVEAMSDVIVIGATNREDLIDPALLRPGRLDVKIRLDRPDEASARAILGLALSPRTPLDAAEAEAAGGAEAFRSALIERAVADLFERRPANASVEVTYASGRREVLYVADFISGALLANVAARAKQAAIKDLIAGGPRGVGTEHIRRAVRAEVAQNEDLPSAAQPEEWALISGRRGEPIVGLRRLAGAGAATVERPGDGSPG</sequence>
<keyword evidence="4" id="KW-0175">Coiled coil</keyword>
<dbReference type="Pfam" id="PF16450">
    <property type="entry name" value="Prot_ATP_ID_OB_C"/>
    <property type="match status" value="1"/>
</dbReference>
<dbReference type="InterPro" id="IPR003960">
    <property type="entry name" value="ATPase_AAA_CS"/>
</dbReference>
<keyword evidence="8" id="KW-1185">Reference proteome</keyword>
<evidence type="ECO:0000313" key="7">
    <source>
        <dbReference type="EMBL" id="QIK73537.1"/>
    </source>
</evidence>